<evidence type="ECO:0000256" key="2">
    <source>
        <dbReference type="SAM" id="Phobius"/>
    </source>
</evidence>
<sequence>MSHRAPRIIIYLLISLTFIHANLLLLRPMATKLAIIQVFCFNYLANKANRNVTIGQLFIVVIAIGTVIAAVLLIKQSATKFHLTDEQKAKVKARQAELEQEERELDLKQRGLDQEEK</sequence>
<dbReference type="InterPro" id="IPR021550">
    <property type="entry name" value="DUF2897"/>
</dbReference>
<keyword evidence="1" id="KW-0175">Coiled coil</keyword>
<dbReference type="EMBL" id="QUOU01000001">
    <property type="protein sequence ID" value="REL26193.1"/>
    <property type="molecule type" value="Genomic_DNA"/>
</dbReference>
<proteinExistence type="predicted"/>
<keyword evidence="2" id="KW-1133">Transmembrane helix</keyword>
<comment type="caution">
    <text evidence="3">The sequence shown here is derived from an EMBL/GenBank/DDBJ whole genome shotgun (WGS) entry which is preliminary data.</text>
</comment>
<keyword evidence="2" id="KW-0472">Membrane</keyword>
<accession>A0A3E0TP25</accession>
<evidence type="ECO:0000313" key="4">
    <source>
        <dbReference type="Proteomes" id="UP000256478"/>
    </source>
</evidence>
<name>A0A3E0TP25_9GAMM</name>
<dbReference type="Pfam" id="PF11446">
    <property type="entry name" value="DUF2897"/>
    <property type="match status" value="1"/>
</dbReference>
<protein>
    <submittedName>
        <fullName evidence="3">DUF2897 family protein</fullName>
    </submittedName>
</protein>
<feature type="transmembrane region" description="Helical" evidence="2">
    <location>
        <begin position="9"/>
        <end position="26"/>
    </location>
</feature>
<organism evidence="3 4">
    <name type="scientific">Thalassotalea euphylliae</name>
    <dbReference type="NCBI Taxonomy" id="1655234"/>
    <lineage>
        <taxon>Bacteria</taxon>
        <taxon>Pseudomonadati</taxon>
        <taxon>Pseudomonadota</taxon>
        <taxon>Gammaproteobacteria</taxon>
        <taxon>Alteromonadales</taxon>
        <taxon>Colwelliaceae</taxon>
        <taxon>Thalassotalea</taxon>
    </lineage>
</organism>
<evidence type="ECO:0000256" key="1">
    <source>
        <dbReference type="SAM" id="Coils"/>
    </source>
</evidence>
<evidence type="ECO:0000313" key="3">
    <source>
        <dbReference type="EMBL" id="REL26193.1"/>
    </source>
</evidence>
<dbReference type="AlphaFoldDB" id="A0A3E0TP25"/>
<reference evidence="3 4" key="1">
    <citation type="submission" date="2018-08" db="EMBL/GenBank/DDBJ databases">
        <title>Thalassotalea euphylliae genome.</title>
        <authorList>
            <person name="Summers S."/>
            <person name="Rice S.A."/>
            <person name="Freckelton M.L."/>
            <person name="Nedved B.T."/>
            <person name="Hadfield M.G."/>
        </authorList>
    </citation>
    <scope>NUCLEOTIDE SEQUENCE [LARGE SCALE GENOMIC DNA]</scope>
    <source>
        <strain evidence="3 4">H1</strain>
    </source>
</reference>
<feature type="coiled-coil region" evidence="1">
    <location>
        <begin position="84"/>
        <end position="111"/>
    </location>
</feature>
<keyword evidence="2" id="KW-0812">Transmembrane</keyword>
<feature type="transmembrane region" description="Helical" evidence="2">
    <location>
        <begin position="54"/>
        <end position="74"/>
    </location>
</feature>
<gene>
    <name evidence="3" type="ORF">DXX93_06075</name>
</gene>
<dbReference type="Proteomes" id="UP000256478">
    <property type="component" value="Unassembled WGS sequence"/>
</dbReference>